<dbReference type="InterPro" id="IPR013221">
    <property type="entry name" value="Mur_ligase_cen"/>
</dbReference>
<name>A0A7D3Y0H6_9BACL</name>
<accession>A0A7D3Y0H6</accession>
<dbReference type="InterPro" id="IPR036565">
    <property type="entry name" value="Mur-like_cat_sf"/>
</dbReference>
<proteinExistence type="predicted"/>
<dbReference type="GO" id="GO:0005524">
    <property type="term" value="F:ATP binding"/>
    <property type="evidence" value="ECO:0007669"/>
    <property type="project" value="UniProtKB-KW"/>
</dbReference>
<dbReference type="AlphaFoldDB" id="A0A7D3Y0H6"/>
<dbReference type="Proteomes" id="UP000503088">
    <property type="component" value="Chromosome"/>
</dbReference>
<feature type="domain" description="Mur ligase central" evidence="4">
    <location>
        <begin position="98"/>
        <end position="127"/>
    </location>
</feature>
<evidence type="ECO:0000259" key="4">
    <source>
        <dbReference type="Pfam" id="PF08245"/>
    </source>
</evidence>
<dbReference type="SUPFAM" id="SSF53623">
    <property type="entry name" value="MurD-like peptide ligases, catalytic domain"/>
    <property type="match status" value="1"/>
</dbReference>
<dbReference type="InterPro" id="IPR051046">
    <property type="entry name" value="MurCDEF_CellWall_CoF430Synth"/>
</dbReference>
<keyword evidence="1" id="KW-0436">Ligase</keyword>
<dbReference type="GO" id="GO:0016881">
    <property type="term" value="F:acid-amino acid ligase activity"/>
    <property type="evidence" value="ECO:0007669"/>
    <property type="project" value="InterPro"/>
</dbReference>
<gene>
    <name evidence="5" type="ORF">GXN76_08210</name>
</gene>
<evidence type="ECO:0000313" key="6">
    <source>
        <dbReference type="Proteomes" id="UP000503088"/>
    </source>
</evidence>
<dbReference type="KEGG" id="kpul:GXN76_08210"/>
<reference evidence="5 6" key="1">
    <citation type="submission" date="2020-01" db="EMBL/GenBank/DDBJ databases">
        <authorList>
            <person name="Gulvik C.A."/>
            <person name="Batra D.G."/>
        </authorList>
    </citation>
    <scope>NUCLEOTIDE SEQUENCE [LARGE SCALE GENOMIC DNA]</scope>
    <source>
        <strain evidence="5 6">W9323</strain>
    </source>
</reference>
<dbReference type="Pfam" id="PF08245">
    <property type="entry name" value="Mur_ligase_M"/>
    <property type="match status" value="1"/>
</dbReference>
<evidence type="ECO:0000256" key="3">
    <source>
        <dbReference type="ARBA" id="ARBA00022840"/>
    </source>
</evidence>
<dbReference type="EMBL" id="CP048104">
    <property type="protein sequence ID" value="QKG84460.1"/>
    <property type="molecule type" value="Genomic_DNA"/>
</dbReference>
<organism evidence="5 6">
    <name type="scientific">Kroppenstedtia pulmonis</name>
    <dbReference type="NCBI Taxonomy" id="1380685"/>
    <lineage>
        <taxon>Bacteria</taxon>
        <taxon>Bacillati</taxon>
        <taxon>Bacillota</taxon>
        <taxon>Bacilli</taxon>
        <taxon>Bacillales</taxon>
        <taxon>Thermoactinomycetaceae</taxon>
        <taxon>Kroppenstedtia</taxon>
    </lineage>
</organism>
<protein>
    <recommendedName>
        <fullName evidence="4">Mur ligase central domain-containing protein</fullName>
    </recommendedName>
</protein>
<keyword evidence="3" id="KW-0067">ATP-binding</keyword>
<evidence type="ECO:0000256" key="1">
    <source>
        <dbReference type="ARBA" id="ARBA00022598"/>
    </source>
</evidence>
<keyword evidence="2" id="KW-0547">Nucleotide-binding</keyword>
<evidence type="ECO:0000256" key="2">
    <source>
        <dbReference type="ARBA" id="ARBA00022741"/>
    </source>
</evidence>
<dbReference type="RefSeq" id="WP_173222168.1">
    <property type="nucleotide sequence ID" value="NZ_CP048104.1"/>
</dbReference>
<dbReference type="PANTHER" id="PTHR43024">
    <property type="entry name" value="UDP-N-ACETYLMURAMOYL-TRIPEPTIDE--D-ALANYL-D-ALANINE LIGASE"/>
    <property type="match status" value="1"/>
</dbReference>
<sequence>MGGTLIRGKANYRVQSANLGKPKYLRQNQIYFYSKSRSWDDQLAALRRIRPVAAVIPHHLASHLPKEIAVITHSQVPSAYWRLALWNFKKLPVHVVAITGSAGKSTTTEMVDSILKQSKQVVKTQGNLNTFMF</sequence>
<keyword evidence="6" id="KW-1185">Reference proteome</keyword>
<dbReference type="PANTHER" id="PTHR43024:SF1">
    <property type="entry name" value="UDP-N-ACETYLMURAMOYL-TRIPEPTIDE--D-ALANYL-D-ALANINE LIGASE"/>
    <property type="match status" value="1"/>
</dbReference>
<evidence type="ECO:0000313" key="5">
    <source>
        <dbReference type="EMBL" id="QKG84460.1"/>
    </source>
</evidence>
<dbReference type="Gene3D" id="3.40.1190.10">
    <property type="entry name" value="Mur-like, catalytic domain"/>
    <property type="match status" value="1"/>
</dbReference>